<evidence type="ECO:0000259" key="1">
    <source>
        <dbReference type="Pfam" id="PF02742"/>
    </source>
</evidence>
<dbReference type="Proteomes" id="UP001446032">
    <property type="component" value="Unassembled WGS sequence"/>
</dbReference>
<evidence type="ECO:0000313" key="3">
    <source>
        <dbReference type="Proteomes" id="UP001446032"/>
    </source>
</evidence>
<reference evidence="2 3" key="1">
    <citation type="submission" date="2024-03" db="EMBL/GenBank/DDBJ databases">
        <title>Human intestinal bacterial collection.</title>
        <authorList>
            <person name="Pauvert C."/>
            <person name="Hitch T.C.A."/>
            <person name="Clavel T."/>
        </authorList>
    </citation>
    <scope>NUCLEOTIDE SEQUENCE [LARGE SCALE GENOMIC DNA]</scope>
    <source>
        <strain evidence="2 3">CLA-AA-H95</strain>
    </source>
</reference>
<dbReference type="EMBL" id="JBBMEI010000006">
    <property type="protein sequence ID" value="MEQ2357403.1"/>
    <property type="molecule type" value="Genomic_DNA"/>
</dbReference>
<dbReference type="Pfam" id="PF02742">
    <property type="entry name" value="Fe_dep_repr_C"/>
    <property type="match status" value="1"/>
</dbReference>
<feature type="domain" description="Iron dependent repressor metal binding and dimerisation" evidence="1">
    <location>
        <begin position="9"/>
        <end position="54"/>
    </location>
</feature>
<proteinExistence type="predicted"/>
<evidence type="ECO:0000313" key="2">
    <source>
        <dbReference type="EMBL" id="MEQ2357403.1"/>
    </source>
</evidence>
<dbReference type="SUPFAM" id="SSF47979">
    <property type="entry name" value="Iron-dependent repressor protein, dimerization domain"/>
    <property type="match status" value="1"/>
</dbReference>
<accession>A0ABV1AID1</accession>
<gene>
    <name evidence="2" type="ORF">WMO75_03415</name>
</gene>
<name>A0ABV1AID1_9FIRM</name>
<organism evidence="2 3">
    <name type="scientific">Blautia intestinihominis</name>
    <dbReference type="NCBI Taxonomy" id="3133152"/>
    <lineage>
        <taxon>Bacteria</taxon>
        <taxon>Bacillati</taxon>
        <taxon>Bacillota</taxon>
        <taxon>Clostridia</taxon>
        <taxon>Lachnospirales</taxon>
        <taxon>Lachnospiraceae</taxon>
        <taxon>Blautia</taxon>
    </lineage>
</organism>
<keyword evidence="3" id="KW-1185">Reference proteome</keyword>
<protein>
    <submittedName>
        <fullName evidence="2">Iron dependent repressor, metal binding and dimerization domain protein</fullName>
    </submittedName>
</protein>
<comment type="caution">
    <text evidence="2">The sequence shown here is derived from an EMBL/GenBank/DDBJ whole genome shotgun (WGS) entry which is preliminary data.</text>
</comment>
<dbReference type="RefSeq" id="WP_349077626.1">
    <property type="nucleotide sequence ID" value="NZ_JBBMEI010000006.1"/>
</dbReference>
<sequence length="192" mass="22817">MTGAECGYRHETFAQFLQFVGVGSETAREDACRMEHIVSEETVRQVCNFVNYGETFERVLRYTDLSYRYAPGDYVFLMGIYYMEKTYSRRFAREFHDFSQNIRLHVEEEKSWFELEINPEPDSDLGCLWYKDQQKWIRAELHKGKPVIPSDVFEFSIQRQDPVIEGNALIAFANEDEEPVDWNSRELDVHIW</sequence>
<dbReference type="InterPro" id="IPR036421">
    <property type="entry name" value="Fe_dep_repressor_sf"/>
</dbReference>
<dbReference type="InterPro" id="IPR001367">
    <property type="entry name" value="Fe_dep_repressor"/>
</dbReference>
<dbReference type="Gene3D" id="1.10.60.10">
    <property type="entry name" value="Iron dependent repressor, metal binding and dimerisation domain"/>
    <property type="match status" value="1"/>
</dbReference>